<accession>A0A9E2KA87</accession>
<name>A0A9E2KA87_9FIRM</name>
<reference evidence="1" key="1">
    <citation type="journal article" date="2021" name="PeerJ">
        <title>Extensive microbial diversity within the chicken gut microbiome revealed by metagenomics and culture.</title>
        <authorList>
            <person name="Gilroy R."/>
            <person name="Ravi A."/>
            <person name="Getino M."/>
            <person name="Pursley I."/>
            <person name="Horton D.L."/>
            <person name="Alikhan N.F."/>
            <person name="Baker D."/>
            <person name="Gharbi K."/>
            <person name="Hall N."/>
            <person name="Watson M."/>
            <person name="Adriaenssens E.M."/>
            <person name="Foster-Nyarko E."/>
            <person name="Jarju S."/>
            <person name="Secka A."/>
            <person name="Antonio M."/>
            <person name="Oren A."/>
            <person name="Chaudhuri R.R."/>
            <person name="La Ragione R."/>
            <person name="Hildebrand F."/>
            <person name="Pallen M.J."/>
        </authorList>
    </citation>
    <scope>NUCLEOTIDE SEQUENCE</scope>
    <source>
        <strain evidence="1">B5-657</strain>
    </source>
</reference>
<dbReference type="EMBL" id="JAHLFQ010000013">
    <property type="protein sequence ID" value="MBU3803250.1"/>
    <property type="molecule type" value="Genomic_DNA"/>
</dbReference>
<reference evidence="1" key="2">
    <citation type="submission" date="2021-04" db="EMBL/GenBank/DDBJ databases">
        <authorList>
            <person name="Gilroy R."/>
        </authorList>
    </citation>
    <scope>NUCLEOTIDE SEQUENCE</scope>
    <source>
        <strain evidence="1">B5-657</strain>
    </source>
</reference>
<protein>
    <submittedName>
        <fullName evidence="1">Uncharacterized protein</fullName>
    </submittedName>
</protein>
<proteinExistence type="predicted"/>
<evidence type="ECO:0000313" key="2">
    <source>
        <dbReference type="Proteomes" id="UP000824229"/>
    </source>
</evidence>
<dbReference type="AlphaFoldDB" id="A0A9E2KA87"/>
<dbReference type="Proteomes" id="UP000824229">
    <property type="component" value="Unassembled WGS sequence"/>
</dbReference>
<evidence type="ECO:0000313" key="1">
    <source>
        <dbReference type="EMBL" id="MBU3803250.1"/>
    </source>
</evidence>
<gene>
    <name evidence="1" type="ORF">H9872_00635</name>
</gene>
<comment type="caution">
    <text evidence="1">The sequence shown here is derived from an EMBL/GenBank/DDBJ whole genome shotgun (WGS) entry which is preliminary data.</text>
</comment>
<organism evidence="1 2">
    <name type="scientific">Candidatus Cellulosilyticum pullistercoris</name>
    <dbReference type="NCBI Taxonomy" id="2838521"/>
    <lineage>
        <taxon>Bacteria</taxon>
        <taxon>Bacillati</taxon>
        <taxon>Bacillota</taxon>
        <taxon>Clostridia</taxon>
        <taxon>Lachnospirales</taxon>
        <taxon>Cellulosilyticaceae</taxon>
        <taxon>Cellulosilyticum</taxon>
    </lineage>
</organism>
<sequence length="53" mass="6148">MIKDNKIKGSSPLLERYLQKTMTDHVQNIDEEILAKAIKTLLAEEKDKNKHLN</sequence>